<gene>
    <name evidence="1" type="ORF">LTR62_001884</name>
</gene>
<sequence>MTNIHCLWMVENSQLDLLQHLNQLKVIRNALELGDYLANQCLEKDIREIVRARKQGLIVHRDEGSYKSDILWERRNYSTLRTAIAGAATGTEKRIAWCSDATPEEDQDRIPNEGLFCD</sequence>
<accession>A0AAN7T7V5</accession>
<dbReference type="Proteomes" id="UP001310890">
    <property type="component" value="Unassembled WGS sequence"/>
</dbReference>
<dbReference type="AlphaFoldDB" id="A0AAN7T7V5"/>
<comment type="caution">
    <text evidence="1">The sequence shown here is derived from an EMBL/GenBank/DDBJ whole genome shotgun (WGS) entry which is preliminary data.</text>
</comment>
<dbReference type="EMBL" id="JAVRRL010000142">
    <property type="protein sequence ID" value="KAK5107066.1"/>
    <property type="molecule type" value="Genomic_DNA"/>
</dbReference>
<reference evidence="1" key="1">
    <citation type="submission" date="2023-08" db="EMBL/GenBank/DDBJ databases">
        <title>Black Yeasts Isolated from many extreme environments.</title>
        <authorList>
            <person name="Coleine C."/>
            <person name="Stajich J.E."/>
            <person name="Selbmann L."/>
        </authorList>
    </citation>
    <scope>NUCLEOTIDE SEQUENCE</scope>
    <source>
        <strain evidence="1">CCFEE 5401</strain>
    </source>
</reference>
<name>A0AAN7T7V5_9PEZI</name>
<protein>
    <submittedName>
        <fullName evidence="1">Uncharacterized protein</fullName>
    </submittedName>
</protein>
<proteinExistence type="predicted"/>
<organism evidence="1 2">
    <name type="scientific">Meristemomyces frigidus</name>
    <dbReference type="NCBI Taxonomy" id="1508187"/>
    <lineage>
        <taxon>Eukaryota</taxon>
        <taxon>Fungi</taxon>
        <taxon>Dikarya</taxon>
        <taxon>Ascomycota</taxon>
        <taxon>Pezizomycotina</taxon>
        <taxon>Dothideomycetes</taxon>
        <taxon>Dothideomycetidae</taxon>
        <taxon>Mycosphaerellales</taxon>
        <taxon>Teratosphaeriaceae</taxon>
        <taxon>Meristemomyces</taxon>
    </lineage>
</organism>
<evidence type="ECO:0000313" key="1">
    <source>
        <dbReference type="EMBL" id="KAK5107066.1"/>
    </source>
</evidence>
<evidence type="ECO:0000313" key="2">
    <source>
        <dbReference type="Proteomes" id="UP001310890"/>
    </source>
</evidence>